<dbReference type="RefSeq" id="WP_167083042.1">
    <property type="nucleotide sequence ID" value="NZ_BAAADC010000001.1"/>
</dbReference>
<accession>A0A846N084</accession>
<organism evidence="2 3">
    <name type="scientific">Rhizomicrobium palustre</name>
    <dbReference type="NCBI Taxonomy" id="189966"/>
    <lineage>
        <taxon>Bacteria</taxon>
        <taxon>Pseudomonadati</taxon>
        <taxon>Pseudomonadota</taxon>
        <taxon>Alphaproteobacteria</taxon>
        <taxon>Micropepsales</taxon>
        <taxon>Micropepsaceae</taxon>
        <taxon>Rhizomicrobium</taxon>
    </lineage>
</organism>
<evidence type="ECO:0000256" key="1">
    <source>
        <dbReference type="SAM" id="Phobius"/>
    </source>
</evidence>
<gene>
    <name evidence="2" type="ORF">FHS83_002227</name>
</gene>
<keyword evidence="1" id="KW-0812">Transmembrane</keyword>
<dbReference type="NCBIfam" id="NF045611">
    <property type="entry name" value="small_CydP"/>
    <property type="match status" value="1"/>
</dbReference>
<dbReference type="EMBL" id="JAASRM010000001">
    <property type="protein sequence ID" value="NIK88909.1"/>
    <property type="molecule type" value="Genomic_DNA"/>
</dbReference>
<name>A0A846N084_9PROT</name>
<dbReference type="AlphaFoldDB" id="A0A846N084"/>
<protein>
    <submittedName>
        <fullName evidence="2">Uncharacterized protein</fullName>
    </submittedName>
</protein>
<keyword evidence="1" id="KW-1133">Transmembrane helix</keyword>
<keyword evidence="3" id="KW-1185">Reference proteome</keyword>
<feature type="transmembrane region" description="Helical" evidence="1">
    <location>
        <begin position="6"/>
        <end position="29"/>
    </location>
</feature>
<keyword evidence="1" id="KW-0472">Membrane</keyword>
<sequence>MSRPLLWKEIVALLAVKVVLLTCLFMAFFSPSHRPAHDTAAVTDRLIGTDNR</sequence>
<evidence type="ECO:0000313" key="3">
    <source>
        <dbReference type="Proteomes" id="UP000570514"/>
    </source>
</evidence>
<comment type="caution">
    <text evidence="2">The sequence shown here is derived from an EMBL/GenBank/DDBJ whole genome shotgun (WGS) entry which is preliminary data.</text>
</comment>
<evidence type="ECO:0000313" key="2">
    <source>
        <dbReference type="EMBL" id="NIK88909.1"/>
    </source>
</evidence>
<dbReference type="InterPro" id="IPR054636">
    <property type="entry name" value="CydP"/>
</dbReference>
<proteinExistence type="predicted"/>
<dbReference type="Proteomes" id="UP000570514">
    <property type="component" value="Unassembled WGS sequence"/>
</dbReference>
<reference evidence="2 3" key="1">
    <citation type="submission" date="2020-03" db="EMBL/GenBank/DDBJ databases">
        <title>Genomic Encyclopedia of Type Strains, Phase IV (KMG-IV): sequencing the most valuable type-strain genomes for metagenomic binning, comparative biology and taxonomic classification.</title>
        <authorList>
            <person name="Goeker M."/>
        </authorList>
    </citation>
    <scope>NUCLEOTIDE SEQUENCE [LARGE SCALE GENOMIC DNA]</scope>
    <source>
        <strain evidence="2 3">DSM 19867</strain>
    </source>
</reference>